<dbReference type="PANTHER" id="PTHR46579:SF1">
    <property type="entry name" value="F5_8 TYPE C DOMAIN-CONTAINING PROTEIN"/>
    <property type="match status" value="1"/>
</dbReference>
<keyword evidence="3" id="KW-1185">Reference proteome</keyword>
<accession>A0A167J9A0</accession>
<gene>
    <name evidence="2" type="ORF">PHYBLDRAFT_176119</name>
</gene>
<dbReference type="Proteomes" id="UP000077315">
    <property type="component" value="Unassembled WGS sequence"/>
</dbReference>
<evidence type="ECO:0000256" key="1">
    <source>
        <dbReference type="SAM" id="MobiDB-lite"/>
    </source>
</evidence>
<protein>
    <submittedName>
        <fullName evidence="2">Uncharacterized protein</fullName>
    </submittedName>
</protein>
<dbReference type="AlphaFoldDB" id="A0A167J9A0"/>
<dbReference type="RefSeq" id="XP_018283569.1">
    <property type="nucleotide sequence ID" value="XM_018437664.1"/>
</dbReference>
<sequence length="594" mass="66642">MISDENMDIVDRTENDEPMYDADMEHDNTIEESTAIEEIEDETAPLEFDFSQPLPTPSTNDAKNLEFIQIVKEFGISCNAHEKIVSHFNEILASSTSTYRACTPYLGQELLKCFSRIEEKKYDVCCNGCMLFDANETECLHCSEDHYKSAQDNATALRTLGSFHDFREADKSSQRGLTGQSPLATLDAFSGPYFFALDEMHSICHGVAKQVWGLVTGKYGKKHLLVLSVGVQKEIGAAMVSTRKTIPTLFHGAWRDISKNAGYFKAVDWADFLLFVVLTLVAERIRNISARKTLLGLVQVCNLLMSWELSAEEQASIKRELVEWNVYLETLLAEDKVDLKVVTINQHLLQHYPDMIEAFGPPRSDSARLVERAIGEYSNAIKSNSAIRTNTGNIMLGLAQTRQVEHTKAYIAARPRAARLLAYEDSSAGWPMMGEDFYESKGEECSMIEAAIQTSCKAFVNGCVIDSAFDQNCVREAHNIRLQIQVDENRNIGQNYSPIYKDFFGKVVVFFEHKLNNKRWPLALVQVYAIHETNGIPVVTNVPAKPKVVHLADVKELVSLMVSTATNGCYQLQSTSTKNTEKKVTNSKIPSFFP</sequence>
<name>A0A167J9A0_PHYB8</name>
<dbReference type="InParanoid" id="A0A167J9A0"/>
<dbReference type="VEuPathDB" id="FungiDB:PHYBLDRAFT_176119"/>
<reference evidence="3" key="1">
    <citation type="submission" date="2015-06" db="EMBL/GenBank/DDBJ databases">
        <title>Expansion of signal transduction pathways in fungi by whole-genome duplication.</title>
        <authorList>
            <consortium name="DOE Joint Genome Institute"/>
            <person name="Corrochano L.M."/>
            <person name="Kuo A."/>
            <person name="Marcet-Houben M."/>
            <person name="Polaino S."/>
            <person name="Salamov A."/>
            <person name="Villalobos J.M."/>
            <person name="Alvarez M.I."/>
            <person name="Avalos J."/>
            <person name="Benito E.P."/>
            <person name="Benoit I."/>
            <person name="Burger G."/>
            <person name="Camino L.P."/>
            <person name="Canovas D."/>
            <person name="Cerda-Olmedo E."/>
            <person name="Cheng J.-F."/>
            <person name="Dominguez A."/>
            <person name="Elias M."/>
            <person name="Eslava A.P."/>
            <person name="Glaser F."/>
            <person name="Grimwood J."/>
            <person name="Gutierrez G."/>
            <person name="Heitman J."/>
            <person name="Henrissat B."/>
            <person name="Iturriaga E.A."/>
            <person name="Lang B.F."/>
            <person name="Lavin J.L."/>
            <person name="Lee S."/>
            <person name="Li W."/>
            <person name="Lindquist E."/>
            <person name="Lopez-Garcia S."/>
            <person name="Luque E.M."/>
            <person name="Marcos A.T."/>
            <person name="Martin J."/>
            <person name="McCluskey K."/>
            <person name="Medina H.R."/>
            <person name="Miralles-Duran A."/>
            <person name="Miyazaki A."/>
            <person name="Munoz-Torres E."/>
            <person name="Oguiza J.A."/>
            <person name="Ohm R."/>
            <person name="Olmedo M."/>
            <person name="Orejas M."/>
            <person name="Ortiz-Castellanos L."/>
            <person name="Pisabarro A.G."/>
            <person name="Rodriguez-Romero J."/>
            <person name="Ruiz-Herrera J."/>
            <person name="Ruiz-Vazquez R."/>
            <person name="Sanz C."/>
            <person name="Schackwitz W."/>
            <person name="Schmutz J."/>
            <person name="Shahriari M."/>
            <person name="Shelest E."/>
            <person name="Silva-Franco F."/>
            <person name="Soanes D."/>
            <person name="Syed K."/>
            <person name="Tagua V.G."/>
            <person name="Talbot N.J."/>
            <person name="Thon M."/>
            <person name="De vries R.P."/>
            <person name="Wiebenga A."/>
            <person name="Yadav J.S."/>
            <person name="Braun E.L."/>
            <person name="Baker S."/>
            <person name="Garre V."/>
            <person name="Horwitz B."/>
            <person name="Torres-Martinez S."/>
            <person name="Idnurm A."/>
            <person name="Herrera-Estrella A."/>
            <person name="Gabaldon T."/>
            <person name="Grigoriev I.V."/>
        </authorList>
    </citation>
    <scope>NUCLEOTIDE SEQUENCE [LARGE SCALE GENOMIC DNA]</scope>
    <source>
        <strain evidence="3">NRRL 1555(-)</strain>
    </source>
</reference>
<organism evidence="2 3">
    <name type="scientific">Phycomyces blakesleeanus (strain ATCC 8743b / DSM 1359 / FGSC 10004 / NBRC 33097 / NRRL 1555)</name>
    <dbReference type="NCBI Taxonomy" id="763407"/>
    <lineage>
        <taxon>Eukaryota</taxon>
        <taxon>Fungi</taxon>
        <taxon>Fungi incertae sedis</taxon>
        <taxon>Mucoromycota</taxon>
        <taxon>Mucoromycotina</taxon>
        <taxon>Mucoromycetes</taxon>
        <taxon>Mucorales</taxon>
        <taxon>Phycomycetaceae</taxon>
        <taxon>Phycomyces</taxon>
    </lineage>
</organism>
<dbReference type="EMBL" id="KV441010">
    <property type="protein sequence ID" value="OAD65529.1"/>
    <property type="molecule type" value="Genomic_DNA"/>
</dbReference>
<feature type="region of interest" description="Disordered" evidence="1">
    <location>
        <begin position="1"/>
        <end position="21"/>
    </location>
</feature>
<dbReference type="OrthoDB" id="2389915at2759"/>
<proteinExistence type="predicted"/>
<dbReference type="PANTHER" id="PTHR46579">
    <property type="entry name" value="F5/8 TYPE C DOMAIN-CONTAINING PROTEIN-RELATED"/>
    <property type="match status" value="1"/>
</dbReference>
<dbReference type="STRING" id="763407.A0A167J9A0"/>
<dbReference type="GeneID" id="28998570"/>
<evidence type="ECO:0000313" key="3">
    <source>
        <dbReference type="Proteomes" id="UP000077315"/>
    </source>
</evidence>
<evidence type="ECO:0000313" key="2">
    <source>
        <dbReference type="EMBL" id="OAD65529.1"/>
    </source>
</evidence>